<dbReference type="AlphaFoldDB" id="A0A9E8SF99"/>
<dbReference type="EMBL" id="CP113088">
    <property type="protein sequence ID" value="WAC03587.1"/>
    <property type="molecule type" value="Genomic_DNA"/>
</dbReference>
<evidence type="ECO:0000313" key="3">
    <source>
        <dbReference type="Proteomes" id="UP001164705"/>
    </source>
</evidence>
<organism evidence="2 3">
    <name type="scientific">Lacinutrix neustonica</name>
    <dbReference type="NCBI Taxonomy" id="2980107"/>
    <lineage>
        <taxon>Bacteria</taxon>
        <taxon>Pseudomonadati</taxon>
        <taxon>Bacteroidota</taxon>
        <taxon>Flavobacteriia</taxon>
        <taxon>Flavobacteriales</taxon>
        <taxon>Flavobacteriaceae</taxon>
        <taxon>Lacinutrix</taxon>
    </lineage>
</organism>
<feature type="chain" id="PRO_5039243670" evidence="1">
    <location>
        <begin position="19"/>
        <end position="108"/>
    </location>
</feature>
<keyword evidence="3" id="KW-1185">Reference proteome</keyword>
<sequence>MKSLKILSLSLMSAIVLSSCLVDDDVQELEGAFASTPYVVGFKNNTSNPFFLTNGETQIHSESVSFFGGQGFANSPSVDVTYEIDPSSTAVAGTDFDFENSNQTMTIP</sequence>
<dbReference type="RefSeq" id="WP_267678221.1">
    <property type="nucleotide sequence ID" value="NZ_CP113088.1"/>
</dbReference>
<evidence type="ECO:0000313" key="2">
    <source>
        <dbReference type="EMBL" id="WAC03587.1"/>
    </source>
</evidence>
<name>A0A9E8SF99_9FLAO</name>
<gene>
    <name evidence="2" type="ORF">N7U66_09005</name>
</gene>
<proteinExistence type="predicted"/>
<dbReference type="PROSITE" id="PS51257">
    <property type="entry name" value="PROKAR_LIPOPROTEIN"/>
    <property type="match status" value="1"/>
</dbReference>
<dbReference type="Proteomes" id="UP001164705">
    <property type="component" value="Chromosome"/>
</dbReference>
<accession>A0A9E8SF99</accession>
<feature type="signal peptide" evidence="1">
    <location>
        <begin position="1"/>
        <end position="18"/>
    </location>
</feature>
<protein>
    <submittedName>
        <fullName evidence="2">Uncharacterized protein</fullName>
    </submittedName>
</protein>
<dbReference type="KEGG" id="lnu:N7U66_09005"/>
<keyword evidence="1" id="KW-0732">Signal</keyword>
<reference evidence="2" key="1">
    <citation type="submission" date="2022-11" db="EMBL/GenBank/DDBJ databases">
        <title>Lacinutrix neustonica HL-RS19T sp. nov., isolated from the surface microlayer sample of brackish Lake Shihwa.</title>
        <authorList>
            <person name="Choi J.Y."/>
            <person name="Hwang C.Y."/>
        </authorList>
    </citation>
    <scope>NUCLEOTIDE SEQUENCE</scope>
    <source>
        <strain evidence="2">HL-RS19</strain>
    </source>
</reference>
<evidence type="ECO:0000256" key="1">
    <source>
        <dbReference type="SAM" id="SignalP"/>
    </source>
</evidence>